<keyword evidence="1" id="KW-0547">Nucleotide-binding</keyword>
<accession>A0ABS6G191</accession>
<dbReference type="Pfam" id="PF00488">
    <property type="entry name" value="MutS_V"/>
    <property type="match status" value="1"/>
</dbReference>
<protein>
    <submittedName>
        <fullName evidence="6">DNA mismatch repair protein MutS</fullName>
    </submittedName>
</protein>
<evidence type="ECO:0000313" key="7">
    <source>
        <dbReference type="Proteomes" id="UP000779508"/>
    </source>
</evidence>
<evidence type="ECO:0000256" key="1">
    <source>
        <dbReference type="ARBA" id="ARBA00022741"/>
    </source>
</evidence>
<keyword evidence="2" id="KW-0067">ATP-binding</keyword>
<comment type="caution">
    <text evidence="6">The sequence shown here is derived from an EMBL/GenBank/DDBJ whole genome shotgun (WGS) entry which is preliminary data.</text>
</comment>
<evidence type="ECO:0000313" key="6">
    <source>
        <dbReference type="EMBL" id="MBU5676254.1"/>
    </source>
</evidence>
<dbReference type="EMBL" id="JAHLQK010000002">
    <property type="protein sequence ID" value="MBU5676254.1"/>
    <property type="molecule type" value="Genomic_DNA"/>
</dbReference>
<dbReference type="InterPro" id="IPR000432">
    <property type="entry name" value="DNA_mismatch_repair_MutS_C"/>
</dbReference>
<feature type="domain" description="DNA mismatch repair proteins mutS family" evidence="5">
    <location>
        <begin position="306"/>
        <end position="509"/>
    </location>
</feature>
<dbReference type="InterPro" id="IPR007696">
    <property type="entry name" value="DNA_mismatch_repair_MutS_core"/>
</dbReference>
<proteinExistence type="predicted"/>
<evidence type="ECO:0000259" key="5">
    <source>
        <dbReference type="SMART" id="SM00534"/>
    </source>
</evidence>
<keyword evidence="7" id="KW-1185">Reference proteome</keyword>
<gene>
    <name evidence="6" type="ORF">KQI88_07475</name>
</gene>
<dbReference type="RefSeq" id="WP_216415835.1">
    <property type="nucleotide sequence ID" value="NZ_JAHLQK010000002.1"/>
</dbReference>
<keyword evidence="3" id="KW-0175">Coiled coil</keyword>
<dbReference type="PANTHER" id="PTHR11361:SF14">
    <property type="entry name" value="DNA MISMATCH REPAIR PROTEIN MUTS, TYPE 2"/>
    <property type="match status" value="1"/>
</dbReference>
<feature type="domain" description="DNA mismatch repair protein MutS core" evidence="4">
    <location>
        <begin position="11"/>
        <end position="289"/>
    </location>
</feature>
<dbReference type="SMART" id="SM00534">
    <property type="entry name" value="MUTSac"/>
    <property type="match status" value="1"/>
</dbReference>
<evidence type="ECO:0000256" key="3">
    <source>
        <dbReference type="SAM" id="Coils"/>
    </source>
</evidence>
<dbReference type="PANTHER" id="PTHR11361">
    <property type="entry name" value="DNA MISMATCH REPAIR PROTEIN MUTS FAMILY MEMBER"/>
    <property type="match status" value="1"/>
</dbReference>
<evidence type="ECO:0000259" key="4">
    <source>
        <dbReference type="SMART" id="SM00533"/>
    </source>
</evidence>
<sequence>MSNDWINPQIKKEIGLVEVLDKLVVISQYGMSKKLGLKPFLQEKIQCLIQELDDVSIVKSFMENSPQICNNIIRLLKEIKDIRGSLERALRNEILNEVEFFEIKNQLMLMAELRRLLLREEELSIEKIKLINIDDIIKLLDPEETGMRTFYIYDKYSTLLTELRDNIARIEKQMWIEKKKSKRSKRSLQSCLDESSNNAQNESLEVLMMELENLKIKEEEEELRIREWLSLDIKNNNKVILQNINAIGELDFMLAKARLAIETRSVKPNIVNKGQVTFVDGRHIPLENYLKEKGTAYTPIYIELDEGVTVITGANMGGKTVSLKLVGLIVAMAQLGFYVPAKKATVGLFDFIYFSSGDQQSIQSGLSTFGGEIHGLSKVLNRNGEKGLVLIDELARGTNPIEGYGISKGIITYLKKSTFVSLITTHFDGLSNIEGIKHLQVVGLKNIDINSLKAHIQKQDCRNQILEKYMDYRLEEIKEGTKVPKDAILVAGLMGLNEEILDIAKRAVEEVDR</sequence>
<organism evidence="6 7">
    <name type="scientific">Alkaliphilus flagellatus</name>
    <dbReference type="NCBI Taxonomy" id="2841507"/>
    <lineage>
        <taxon>Bacteria</taxon>
        <taxon>Bacillati</taxon>
        <taxon>Bacillota</taxon>
        <taxon>Clostridia</taxon>
        <taxon>Peptostreptococcales</taxon>
        <taxon>Natronincolaceae</taxon>
        <taxon>Alkaliphilus</taxon>
    </lineage>
</organism>
<dbReference type="SMART" id="SM00533">
    <property type="entry name" value="MUTSd"/>
    <property type="match status" value="1"/>
</dbReference>
<evidence type="ECO:0000256" key="2">
    <source>
        <dbReference type="ARBA" id="ARBA00022840"/>
    </source>
</evidence>
<reference evidence="6 7" key="1">
    <citation type="submission" date="2021-06" db="EMBL/GenBank/DDBJ databases">
        <authorList>
            <person name="Sun Q."/>
            <person name="Li D."/>
        </authorList>
    </citation>
    <scope>NUCLEOTIDE SEQUENCE [LARGE SCALE GENOMIC DNA]</scope>
    <source>
        <strain evidence="6 7">MSJ-5</strain>
    </source>
</reference>
<dbReference type="InterPro" id="IPR045076">
    <property type="entry name" value="MutS"/>
</dbReference>
<dbReference type="Proteomes" id="UP000779508">
    <property type="component" value="Unassembled WGS sequence"/>
</dbReference>
<feature type="coiled-coil region" evidence="3">
    <location>
        <begin position="153"/>
        <end position="231"/>
    </location>
</feature>
<name>A0ABS6G191_9FIRM</name>